<accession>A0A8K0UPX2</accession>
<comment type="caution">
    <text evidence="1">The sequence shown here is derived from an EMBL/GenBank/DDBJ whole genome shotgun (WGS) entry which is preliminary data.</text>
</comment>
<dbReference type="EMBL" id="JAEVFJ010000012">
    <property type="protein sequence ID" value="KAH8101378.1"/>
    <property type="molecule type" value="Genomic_DNA"/>
</dbReference>
<evidence type="ECO:0000313" key="2">
    <source>
        <dbReference type="Proteomes" id="UP000813824"/>
    </source>
</evidence>
<dbReference type="Proteomes" id="UP000813824">
    <property type="component" value="Unassembled WGS sequence"/>
</dbReference>
<name>A0A8K0UPX2_9AGAR</name>
<organism evidence="1 2">
    <name type="scientific">Cristinia sonorae</name>
    <dbReference type="NCBI Taxonomy" id="1940300"/>
    <lineage>
        <taxon>Eukaryota</taxon>
        <taxon>Fungi</taxon>
        <taxon>Dikarya</taxon>
        <taxon>Basidiomycota</taxon>
        <taxon>Agaricomycotina</taxon>
        <taxon>Agaricomycetes</taxon>
        <taxon>Agaricomycetidae</taxon>
        <taxon>Agaricales</taxon>
        <taxon>Pleurotineae</taxon>
        <taxon>Stephanosporaceae</taxon>
        <taxon>Cristinia</taxon>
    </lineage>
</organism>
<protein>
    <submittedName>
        <fullName evidence="1">Uncharacterized protein</fullName>
    </submittedName>
</protein>
<keyword evidence="2" id="KW-1185">Reference proteome</keyword>
<proteinExistence type="predicted"/>
<reference evidence="1" key="1">
    <citation type="journal article" date="2021" name="New Phytol.">
        <title>Evolutionary innovations through gain and loss of genes in the ectomycorrhizal Boletales.</title>
        <authorList>
            <person name="Wu G."/>
            <person name="Miyauchi S."/>
            <person name="Morin E."/>
            <person name="Kuo A."/>
            <person name="Drula E."/>
            <person name="Varga T."/>
            <person name="Kohler A."/>
            <person name="Feng B."/>
            <person name="Cao Y."/>
            <person name="Lipzen A."/>
            <person name="Daum C."/>
            <person name="Hundley H."/>
            <person name="Pangilinan J."/>
            <person name="Johnson J."/>
            <person name="Barry K."/>
            <person name="LaButti K."/>
            <person name="Ng V."/>
            <person name="Ahrendt S."/>
            <person name="Min B."/>
            <person name="Choi I.G."/>
            <person name="Park H."/>
            <person name="Plett J.M."/>
            <person name="Magnuson J."/>
            <person name="Spatafora J.W."/>
            <person name="Nagy L.G."/>
            <person name="Henrissat B."/>
            <person name="Grigoriev I.V."/>
            <person name="Yang Z.L."/>
            <person name="Xu J."/>
            <person name="Martin F.M."/>
        </authorList>
    </citation>
    <scope>NUCLEOTIDE SEQUENCE</scope>
    <source>
        <strain evidence="1">KKN 215</strain>
    </source>
</reference>
<sequence>MHHPHLTPHQTAPKMQIEREIGEWPADNVGLSFTVTNYTEHTWKVDSWHSRYGCVAGKKEWQQYTLLPPHTTFRLPNGEIIPVDPIARGVVYNFQQGWFPPWSDFTVALRIVLESDQNTGFMVKGNVRSVGRNRIGACESLGDWDLKEFYSEDTLKSWVPLIYEKITMQVKPWTEPVTHVHLSPNGTSDSGYHVKVDIR</sequence>
<gene>
    <name evidence="1" type="ORF">BXZ70DRAFT_1007219</name>
</gene>
<dbReference type="AlphaFoldDB" id="A0A8K0UPX2"/>
<evidence type="ECO:0000313" key="1">
    <source>
        <dbReference type="EMBL" id="KAH8101378.1"/>
    </source>
</evidence>